<dbReference type="GO" id="GO:0004984">
    <property type="term" value="F:olfactory receptor activity"/>
    <property type="evidence" value="ECO:0007669"/>
    <property type="project" value="InterPro"/>
</dbReference>
<feature type="transmembrane region" description="Helical" evidence="14">
    <location>
        <begin position="234"/>
        <end position="258"/>
    </location>
</feature>
<keyword evidence="6 14" id="KW-1133">Transmembrane helix</keyword>
<dbReference type="Gene3D" id="1.20.1070.10">
    <property type="entry name" value="Rhodopsin 7-helix transmembrane proteins"/>
    <property type="match status" value="1"/>
</dbReference>
<evidence type="ECO:0000256" key="7">
    <source>
        <dbReference type="ARBA" id="ARBA00023040"/>
    </source>
</evidence>
<feature type="domain" description="G-protein coupled receptors family 1 profile" evidence="15">
    <location>
        <begin position="44"/>
        <end position="287"/>
    </location>
</feature>
<dbReference type="InterPro" id="IPR050939">
    <property type="entry name" value="Olfactory_GPCR1"/>
</dbReference>
<feature type="transmembrane region" description="Helical" evidence="14">
    <location>
        <begin position="65"/>
        <end position="85"/>
    </location>
</feature>
<dbReference type="GO" id="GO:0005886">
    <property type="term" value="C:plasma membrane"/>
    <property type="evidence" value="ECO:0007669"/>
    <property type="project" value="UniProtKB-SubCell"/>
</dbReference>
<keyword evidence="5 14" id="KW-0552">Olfaction</keyword>
<keyword evidence="11" id="KW-0325">Glycoprotein</keyword>
<reference evidence="16" key="1">
    <citation type="submission" date="2019-06" db="EMBL/GenBank/DDBJ databases">
        <title>G10K-VGP Goodes thornscrub tortoise genome, primary haplotype.</title>
        <authorList>
            <person name="Murphy B."/>
            <person name="Edwards T."/>
            <person name="Rhie A."/>
            <person name="Koren S."/>
            <person name="Phillippy A."/>
            <person name="Fedrigo O."/>
            <person name="Haase B."/>
            <person name="Mountcastle J."/>
            <person name="Lewin H."/>
            <person name="Damas J."/>
            <person name="Howe K."/>
            <person name="Formenti G."/>
            <person name="Myers G."/>
            <person name="Durbin R."/>
            <person name="Jarvis E.D."/>
        </authorList>
    </citation>
    <scope>NUCLEOTIDE SEQUENCE [LARGE SCALE GENOMIC DNA]</scope>
</reference>
<keyword evidence="8 14" id="KW-0472">Membrane</keyword>
<dbReference type="PROSITE" id="PS00237">
    <property type="entry name" value="G_PROTEIN_RECEP_F1_1"/>
    <property type="match status" value="1"/>
</dbReference>
<dbReference type="Ensembl" id="ENSGEVT00005018207.1">
    <property type="protein sequence ID" value="ENSGEVP00005017327.1"/>
    <property type="gene ID" value="ENSGEVG00005012293.1"/>
</dbReference>
<dbReference type="Pfam" id="PF13853">
    <property type="entry name" value="7tm_4"/>
    <property type="match status" value="1"/>
</dbReference>
<evidence type="ECO:0000256" key="5">
    <source>
        <dbReference type="ARBA" id="ARBA00022725"/>
    </source>
</evidence>
<evidence type="ECO:0000313" key="16">
    <source>
        <dbReference type="Ensembl" id="ENSGEVP00005017327.1"/>
    </source>
</evidence>
<keyword evidence="4 13" id="KW-0812">Transmembrane</keyword>
<sequence length="312" mass="34564">MEKGEGENQTAITEFILLGFGDLPELPTLLILVFLVTYIVTMAGNLLLIAVVVTDQHLHTAMYFFLGNLSFLETCYTSTILLRMLDNFISFTGCMMQFYVFGALAVAECLLLTVMSYDRYLAICKPLHYMTLMDGKVCTQLSAGSWASGFVGTSITICLLSNLNFSGPNEIDHFFCDITSLIKLSCSDTYLVEIMVFSFSSAVSLIPFLLILTSYICILKAILRIPSDTGRQKAFSTCSSHLIIVSTFYGTLIAMYVVPSSDHTLVLNKVISLLYTVVTPMLNPIVYSLKNKEFHEALKKLLSAVLAATRKL</sequence>
<organism evidence="16 17">
    <name type="scientific">Gopherus evgoodei</name>
    <name type="common">Goodes thornscrub tortoise</name>
    <dbReference type="NCBI Taxonomy" id="1825980"/>
    <lineage>
        <taxon>Eukaryota</taxon>
        <taxon>Metazoa</taxon>
        <taxon>Chordata</taxon>
        <taxon>Craniata</taxon>
        <taxon>Vertebrata</taxon>
        <taxon>Euteleostomi</taxon>
        <taxon>Archelosauria</taxon>
        <taxon>Testudinata</taxon>
        <taxon>Testudines</taxon>
        <taxon>Cryptodira</taxon>
        <taxon>Durocryptodira</taxon>
        <taxon>Testudinoidea</taxon>
        <taxon>Testudinidae</taxon>
        <taxon>Gopherus</taxon>
    </lineage>
</organism>
<feature type="transmembrane region" description="Helical" evidence="14">
    <location>
        <begin position="138"/>
        <end position="163"/>
    </location>
</feature>
<dbReference type="GO" id="GO:0004930">
    <property type="term" value="F:G protein-coupled receptor activity"/>
    <property type="evidence" value="ECO:0007669"/>
    <property type="project" value="UniProtKB-KW"/>
</dbReference>
<evidence type="ECO:0000256" key="10">
    <source>
        <dbReference type="ARBA" id="ARBA00023170"/>
    </source>
</evidence>
<evidence type="ECO:0000256" key="13">
    <source>
        <dbReference type="RuleBase" id="RU000688"/>
    </source>
</evidence>
<dbReference type="InterPro" id="IPR000276">
    <property type="entry name" value="GPCR_Rhodpsn"/>
</dbReference>
<protein>
    <recommendedName>
        <fullName evidence="14">Olfactory receptor</fullName>
    </recommendedName>
</protein>
<evidence type="ECO:0000256" key="14">
    <source>
        <dbReference type="RuleBase" id="RU363047"/>
    </source>
</evidence>
<evidence type="ECO:0000256" key="9">
    <source>
        <dbReference type="ARBA" id="ARBA00023157"/>
    </source>
</evidence>
<keyword evidence="7 13" id="KW-0297">G-protein coupled receptor</keyword>
<dbReference type="PRINTS" id="PR00245">
    <property type="entry name" value="OLFACTORYR"/>
</dbReference>
<reference evidence="16" key="2">
    <citation type="submission" date="2025-08" db="UniProtKB">
        <authorList>
            <consortium name="Ensembl"/>
        </authorList>
    </citation>
    <scope>IDENTIFICATION</scope>
</reference>
<dbReference type="SUPFAM" id="SSF81321">
    <property type="entry name" value="Family A G protein-coupled receptor-like"/>
    <property type="match status" value="1"/>
</dbReference>
<feature type="transmembrane region" description="Helical" evidence="14">
    <location>
        <begin position="270"/>
        <end position="289"/>
    </location>
</feature>
<dbReference type="PROSITE" id="PS50262">
    <property type="entry name" value="G_PROTEIN_RECEP_F1_2"/>
    <property type="match status" value="1"/>
</dbReference>
<dbReference type="OrthoDB" id="9444602at2759"/>
<evidence type="ECO:0000256" key="11">
    <source>
        <dbReference type="ARBA" id="ARBA00023180"/>
    </source>
</evidence>
<keyword evidence="3 14" id="KW-0716">Sensory transduction</keyword>
<dbReference type="GeneTree" id="ENSGT01150000286948"/>
<keyword evidence="10 13" id="KW-0675">Receptor</keyword>
<evidence type="ECO:0000256" key="1">
    <source>
        <dbReference type="ARBA" id="ARBA00004651"/>
    </source>
</evidence>
<reference evidence="16" key="3">
    <citation type="submission" date="2025-09" db="UniProtKB">
        <authorList>
            <consortium name="Ensembl"/>
        </authorList>
    </citation>
    <scope>IDENTIFICATION</scope>
</reference>
<dbReference type="AlphaFoldDB" id="A0A8C4WL98"/>
<evidence type="ECO:0000256" key="12">
    <source>
        <dbReference type="ARBA" id="ARBA00023224"/>
    </source>
</evidence>
<keyword evidence="12 13" id="KW-0807">Transducer</keyword>
<name>A0A8C4WL98_9SAUR</name>
<evidence type="ECO:0000313" key="17">
    <source>
        <dbReference type="Proteomes" id="UP000694390"/>
    </source>
</evidence>
<dbReference type="PANTHER" id="PTHR24242:SF365">
    <property type="entry name" value="OLFACTORY RECEPTOR"/>
    <property type="match status" value="1"/>
</dbReference>
<proteinExistence type="inferred from homology"/>
<comment type="similarity">
    <text evidence="13">Belongs to the G-protein coupled receptor 1 family.</text>
</comment>
<dbReference type="PRINTS" id="PR00237">
    <property type="entry name" value="GPCRRHODOPSN"/>
</dbReference>
<evidence type="ECO:0000256" key="8">
    <source>
        <dbReference type="ARBA" id="ARBA00023136"/>
    </source>
</evidence>
<dbReference type="PANTHER" id="PTHR24242">
    <property type="entry name" value="G-PROTEIN COUPLED RECEPTOR"/>
    <property type="match status" value="1"/>
</dbReference>
<feature type="transmembrane region" description="Helical" evidence="14">
    <location>
        <begin position="29"/>
        <end position="53"/>
    </location>
</feature>
<dbReference type="Proteomes" id="UP000694390">
    <property type="component" value="Chromosome 21"/>
</dbReference>
<feature type="transmembrane region" description="Helical" evidence="14">
    <location>
        <begin position="97"/>
        <end position="117"/>
    </location>
</feature>
<comment type="subcellular location">
    <subcellularLocation>
        <location evidence="1 14">Cell membrane</location>
        <topology evidence="1 14">Multi-pass membrane protein</topology>
    </subcellularLocation>
</comment>
<feature type="transmembrane region" description="Helical" evidence="14">
    <location>
        <begin position="194"/>
        <end position="222"/>
    </location>
</feature>
<evidence type="ECO:0000256" key="2">
    <source>
        <dbReference type="ARBA" id="ARBA00022475"/>
    </source>
</evidence>
<dbReference type="FunFam" id="1.20.1070.10:FF:000010">
    <property type="entry name" value="Olfactory receptor"/>
    <property type="match status" value="1"/>
</dbReference>
<accession>A0A8C4WL98</accession>
<dbReference type="InterPro" id="IPR000725">
    <property type="entry name" value="Olfact_rcpt"/>
</dbReference>
<evidence type="ECO:0000259" key="15">
    <source>
        <dbReference type="PROSITE" id="PS50262"/>
    </source>
</evidence>
<keyword evidence="9" id="KW-1015">Disulfide bond</keyword>
<evidence type="ECO:0000256" key="3">
    <source>
        <dbReference type="ARBA" id="ARBA00022606"/>
    </source>
</evidence>
<evidence type="ECO:0000256" key="4">
    <source>
        <dbReference type="ARBA" id="ARBA00022692"/>
    </source>
</evidence>
<dbReference type="InterPro" id="IPR017452">
    <property type="entry name" value="GPCR_Rhodpsn_7TM"/>
</dbReference>
<dbReference type="CDD" id="cd15911">
    <property type="entry name" value="7tmA_OR11A-like"/>
    <property type="match status" value="1"/>
</dbReference>
<keyword evidence="2 14" id="KW-1003">Cell membrane</keyword>
<evidence type="ECO:0000256" key="6">
    <source>
        <dbReference type="ARBA" id="ARBA00022989"/>
    </source>
</evidence>
<keyword evidence="17" id="KW-1185">Reference proteome</keyword>